<organism evidence="2 3">
    <name type="scientific">Basidiobolus meristosporus CBS 931.73</name>
    <dbReference type="NCBI Taxonomy" id="1314790"/>
    <lineage>
        <taxon>Eukaryota</taxon>
        <taxon>Fungi</taxon>
        <taxon>Fungi incertae sedis</taxon>
        <taxon>Zoopagomycota</taxon>
        <taxon>Entomophthoromycotina</taxon>
        <taxon>Basidiobolomycetes</taxon>
        <taxon>Basidiobolales</taxon>
        <taxon>Basidiobolaceae</taxon>
        <taxon>Basidiobolus</taxon>
    </lineage>
</organism>
<accession>A0A1Y1XXD5</accession>
<dbReference type="AlphaFoldDB" id="A0A1Y1XXD5"/>
<name>A0A1Y1XXD5_9FUNG</name>
<protein>
    <submittedName>
        <fullName evidence="2">Uncharacterized protein</fullName>
    </submittedName>
</protein>
<keyword evidence="3" id="KW-1185">Reference proteome</keyword>
<dbReference type="Proteomes" id="UP000193498">
    <property type="component" value="Unassembled WGS sequence"/>
</dbReference>
<gene>
    <name evidence="2" type="ORF">K493DRAFT_304921</name>
</gene>
<reference evidence="2 3" key="1">
    <citation type="submission" date="2016-07" db="EMBL/GenBank/DDBJ databases">
        <title>Pervasive Adenine N6-methylation of Active Genes in Fungi.</title>
        <authorList>
            <consortium name="DOE Joint Genome Institute"/>
            <person name="Mondo S.J."/>
            <person name="Dannebaum R.O."/>
            <person name="Kuo R.C."/>
            <person name="Labutti K."/>
            <person name="Haridas S."/>
            <person name="Kuo A."/>
            <person name="Salamov A."/>
            <person name="Ahrendt S.R."/>
            <person name="Lipzen A."/>
            <person name="Sullivan W."/>
            <person name="Andreopoulos W.B."/>
            <person name="Clum A."/>
            <person name="Lindquist E."/>
            <person name="Daum C."/>
            <person name="Ramamoorthy G.K."/>
            <person name="Gryganskyi A."/>
            <person name="Culley D."/>
            <person name="Magnuson J.K."/>
            <person name="James T.Y."/>
            <person name="O'Malley M.A."/>
            <person name="Stajich J.E."/>
            <person name="Spatafora J.W."/>
            <person name="Visel A."/>
            <person name="Grigoriev I.V."/>
        </authorList>
    </citation>
    <scope>NUCLEOTIDE SEQUENCE [LARGE SCALE GENOMIC DNA]</scope>
    <source>
        <strain evidence="2 3">CBS 931.73</strain>
    </source>
</reference>
<evidence type="ECO:0000256" key="1">
    <source>
        <dbReference type="SAM" id="MobiDB-lite"/>
    </source>
</evidence>
<evidence type="ECO:0000313" key="2">
    <source>
        <dbReference type="EMBL" id="ORX90403.1"/>
    </source>
</evidence>
<dbReference type="EMBL" id="MCFE01000382">
    <property type="protein sequence ID" value="ORX90403.1"/>
    <property type="molecule type" value="Genomic_DNA"/>
</dbReference>
<comment type="caution">
    <text evidence="2">The sequence shown here is derived from an EMBL/GenBank/DDBJ whole genome shotgun (WGS) entry which is preliminary data.</text>
</comment>
<feature type="region of interest" description="Disordered" evidence="1">
    <location>
        <begin position="146"/>
        <end position="181"/>
    </location>
</feature>
<evidence type="ECO:0000313" key="3">
    <source>
        <dbReference type="Proteomes" id="UP000193498"/>
    </source>
</evidence>
<proteinExistence type="predicted"/>
<sequence length="181" mass="20154">MASSSNGCHPNMENVGYGIHHCSRDRPEATTLKLSGCVHAWGRIIRRGWTLSVTPNYMHEYIDSHANLLRVMEHKGVAIVSQRCRCSEKRSKYFVAVGRVKLRIWLTIVNRKTQDRARLTLNSVAILGSQALTKGWAKMISPADLESGSLPQKSRASEPSETEKASRSDLCGVQMPSLYAT</sequence>
<feature type="compositionally biased region" description="Basic and acidic residues" evidence="1">
    <location>
        <begin position="155"/>
        <end position="167"/>
    </location>
</feature>
<dbReference type="InParanoid" id="A0A1Y1XXD5"/>